<dbReference type="AlphaFoldDB" id="A0A1D1YN29"/>
<feature type="compositionally biased region" description="Polar residues" evidence="1">
    <location>
        <begin position="274"/>
        <end position="284"/>
    </location>
</feature>
<evidence type="ECO:0000256" key="1">
    <source>
        <dbReference type="SAM" id="MobiDB-lite"/>
    </source>
</evidence>
<proteinExistence type="predicted"/>
<keyword evidence="2" id="KW-1133">Transmembrane helix</keyword>
<feature type="non-terminal residue" evidence="3">
    <location>
        <position position="1"/>
    </location>
</feature>
<feature type="compositionally biased region" description="Basic and acidic residues" evidence="1">
    <location>
        <begin position="326"/>
        <end position="335"/>
    </location>
</feature>
<keyword evidence="2" id="KW-0812">Transmembrane</keyword>
<feature type="compositionally biased region" description="Basic and acidic residues" evidence="1">
    <location>
        <begin position="384"/>
        <end position="393"/>
    </location>
</feature>
<organism evidence="3">
    <name type="scientific">Anthurium amnicola</name>
    <dbReference type="NCBI Taxonomy" id="1678845"/>
    <lineage>
        <taxon>Eukaryota</taxon>
        <taxon>Viridiplantae</taxon>
        <taxon>Streptophyta</taxon>
        <taxon>Embryophyta</taxon>
        <taxon>Tracheophyta</taxon>
        <taxon>Spermatophyta</taxon>
        <taxon>Magnoliopsida</taxon>
        <taxon>Liliopsida</taxon>
        <taxon>Araceae</taxon>
        <taxon>Pothoideae</taxon>
        <taxon>Potheae</taxon>
        <taxon>Anthurium</taxon>
    </lineage>
</organism>
<feature type="region of interest" description="Disordered" evidence="1">
    <location>
        <begin position="171"/>
        <end position="217"/>
    </location>
</feature>
<evidence type="ECO:0000313" key="3">
    <source>
        <dbReference type="EMBL" id="JAT56036.1"/>
    </source>
</evidence>
<feature type="compositionally biased region" description="Low complexity" evidence="1">
    <location>
        <begin position="363"/>
        <end position="383"/>
    </location>
</feature>
<feature type="compositionally biased region" description="Basic and acidic residues" evidence="1">
    <location>
        <begin position="288"/>
        <end position="300"/>
    </location>
</feature>
<feature type="compositionally biased region" description="Gly residues" evidence="1">
    <location>
        <begin position="255"/>
        <end position="265"/>
    </location>
</feature>
<sequence>REREREQSASSFFPLPPFSHFLLIWVFFLVPGIDGQLQVQVIRHDAQRLVLQAEGHGQGEQEAKPLSCDEEGAPGTDGRLFHAQASSTTTATGEAPLLPARESFLLLPQWAGEAAQFPCTPQSLGHALPRRLPQVLQEETQAKARQALHEARVLLLRLLWLQLPGHRGLDMEDGGNARVPSCSREPASPGRRGRWRRRRRRLRGAPVLRQAHHRRALPSRRRHGVVPVLQLQVHLLCHRHHLGSGQQEELLCHPHGGGGGGGGASAGAAWAAPPNSNEAHQARSSVGGRDERGGFQRDQEPTQVGTEVRSSEGGQEPDAEIAVCQEEPRAEDAQRLTEGGVAQEDPGSTPEEGFGTDAEEVPVGEPGSGEVVVGPAAGLPGLHAGDDRGERHPGVQGLGGPPRLLPLLELQRVPRCDRQGVPADLV</sequence>
<feature type="region of interest" description="Disordered" evidence="1">
    <location>
        <begin position="249"/>
        <end position="402"/>
    </location>
</feature>
<dbReference type="EMBL" id="GDJX01011900">
    <property type="protein sequence ID" value="JAT56036.1"/>
    <property type="molecule type" value="Transcribed_RNA"/>
</dbReference>
<keyword evidence="2" id="KW-0472">Membrane</keyword>
<feature type="compositionally biased region" description="Basic residues" evidence="1">
    <location>
        <begin position="191"/>
        <end position="203"/>
    </location>
</feature>
<feature type="region of interest" description="Disordered" evidence="1">
    <location>
        <begin position="55"/>
        <end position="80"/>
    </location>
</feature>
<gene>
    <name evidence="3" type="ORF">g.21804</name>
</gene>
<feature type="transmembrane region" description="Helical" evidence="2">
    <location>
        <begin position="12"/>
        <end position="33"/>
    </location>
</feature>
<name>A0A1D1YN29_9ARAE</name>
<reference evidence="3" key="1">
    <citation type="submission" date="2015-07" db="EMBL/GenBank/DDBJ databases">
        <title>Transcriptome Assembly of Anthurium amnicola.</title>
        <authorList>
            <person name="Suzuki J."/>
        </authorList>
    </citation>
    <scope>NUCLEOTIDE SEQUENCE</scope>
</reference>
<protein>
    <submittedName>
        <fullName evidence="3">Uncharacterized protein</fullName>
    </submittedName>
</protein>
<evidence type="ECO:0000256" key="2">
    <source>
        <dbReference type="SAM" id="Phobius"/>
    </source>
</evidence>
<accession>A0A1D1YN29</accession>